<accession>A0A1Y0AZ25</accession>
<geneLocation type="mitochondrion" evidence="1"/>
<dbReference type="EMBL" id="KY774314">
    <property type="protein sequence ID" value="ART30369.1"/>
    <property type="molecule type" value="Genomic_DNA"/>
</dbReference>
<keyword evidence="1" id="KW-0496">Mitochondrion</keyword>
<evidence type="ECO:0000313" key="1">
    <source>
        <dbReference type="EMBL" id="ART30369.1"/>
    </source>
</evidence>
<name>A0A1Y0AZ25_9LAMI</name>
<sequence length="104" mass="11557">MYFLPSIKGLGTPLTAPDKESSLSSIRSKHCNRTAIKQSIRSYATSTAHSPSLVSPVFCATFFYIKSSIIGRVHWLYTNPIVNFHVYTRISPLLSIRIGAIRVA</sequence>
<protein>
    <submittedName>
        <fullName evidence="1">Uncharacterized protein</fullName>
    </submittedName>
</protein>
<reference evidence="1" key="1">
    <citation type="submission" date="2017-03" db="EMBL/GenBank/DDBJ databases">
        <title>The mitochondrial genome of the carnivorous plant Utricularia reniformis (Lentibulariaceae): structure, comparative analysis and evolutionary landmarks.</title>
        <authorList>
            <person name="Silva S.R."/>
            <person name="Alvarenga D.O."/>
            <person name="Michael T.P."/>
            <person name="Miranda V.F.O."/>
            <person name="Varani A.M."/>
        </authorList>
    </citation>
    <scope>NUCLEOTIDE SEQUENCE</scope>
</reference>
<gene>
    <name evidence="1" type="ORF">AEK19_MT1303</name>
</gene>
<proteinExistence type="predicted"/>
<organism evidence="1">
    <name type="scientific">Utricularia reniformis</name>
    <dbReference type="NCBI Taxonomy" id="192314"/>
    <lineage>
        <taxon>Eukaryota</taxon>
        <taxon>Viridiplantae</taxon>
        <taxon>Streptophyta</taxon>
        <taxon>Embryophyta</taxon>
        <taxon>Tracheophyta</taxon>
        <taxon>Spermatophyta</taxon>
        <taxon>Magnoliopsida</taxon>
        <taxon>eudicotyledons</taxon>
        <taxon>Gunneridae</taxon>
        <taxon>Pentapetalae</taxon>
        <taxon>asterids</taxon>
        <taxon>lamiids</taxon>
        <taxon>Lamiales</taxon>
        <taxon>Lentibulariaceae</taxon>
        <taxon>Utricularia</taxon>
    </lineage>
</organism>
<dbReference type="AlphaFoldDB" id="A0A1Y0AZ25"/>